<dbReference type="GeneID" id="36397392"/>
<protein>
    <submittedName>
        <fullName evidence="1">Uncharacterized protein</fullName>
    </submittedName>
</protein>
<evidence type="ECO:0000313" key="2">
    <source>
        <dbReference type="Proteomes" id="UP000054928"/>
    </source>
</evidence>
<dbReference type="AlphaFoldDB" id="A0A0P1AV04"/>
<sequence>MIWFNGKCYERTNSRLYHKQLDLSLMQRLQMADAGCDSRIKTADSKNNTRYKMLWITSENKDNLESNDRKKSIAQIYAWIENDF</sequence>
<keyword evidence="2" id="KW-1185">Reference proteome</keyword>
<dbReference type="EMBL" id="CCYD01001884">
    <property type="protein sequence ID" value="CEG46010.1"/>
    <property type="molecule type" value="Genomic_DNA"/>
</dbReference>
<accession>A0A0P1AV04</accession>
<name>A0A0P1AV04_PLAHL</name>
<organism evidence="1 2">
    <name type="scientific">Plasmopara halstedii</name>
    <name type="common">Downy mildew of sunflower</name>
    <dbReference type="NCBI Taxonomy" id="4781"/>
    <lineage>
        <taxon>Eukaryota</taxon>
        <taxon>Sar</taxon>
        <taxon>Stramenopiles</taxon>
        <taxon>Oomycota</taxon>
        <taxon>Peronosporomycetes</taxon>
        <taxon>Peronosporales</taxon>
        <taxon>Peronosporaceae</taxon>
        <taxon>Plasmopara</taxon>
    </lineage>
</organism>
<dbReference type="RefSeq" id="XP_024582379.1">
    <property type="nucleotide sequence ID" value="XM_024716819.1"/>
</dbReference>
<reference evidence="2" key="1">
    <citation type="submission" date="2014-09" db="EMBL/GenBank/DDBJ databases">
        <authorList>
            <person name="Sharma Rahul"/>
            <person name="Thines Marco"/>
        </authorList>
    </citation>
    <scope>NUCLEOTIDE SEQUENCE [LARGE SCALE GENOMIC DNA]</scope>
</reference>
<proteinExistence type="predicted"/>
<dbReference type="Proteomes" id="UP000054928">
    <property type="component" value="Unassembled WGS sequence"/>
</dbReference>
<evidence type="ECO:0000313" key="1">
    <source>
        <dbReference type="EMBL" id="CEG46010.1"/>
    </source>
</evidence>